<organism evidence="2 3">
    <name type="scientific">Halocaridina rubra</name>
    <name type="common">Hawaiian red shrimp</name>
    <dbReference type="NCBI Taxonomy" id="373956"/>
    <lineage>
        <taxon>Eukaryota</taxon>
        <taxon>Metazoa</taxon>
        <taxon>Ecdysozoa</taxon>
        <taxon>Arthropoda</taxon>
        <taxon>Crustacea</taxon>
        <taxon>Multicrustacea</taxon>
        <taxon>Malacostraca</taxon>
        <taxon>Eumalacostraca</taxon>
        <taxon>Eucarida</taxon>
        <taxon>Decapoda</taxon>
        <taxon>Pleocyemata</taxon>
        <taxon>Caridea</taxon>
        <taxon>Atyoidea</taxon>
        <taxon>Atyidae</taxon>
        <taxon>Halocaridina</taxon>
    </lineage>
</organism>
<name>A0AAN8WKU5_HALRR</name>
<gene>
    <name evidence="2" type="ORF">SK128_002216</name>
</gene>
<accession>A0AAN8WKU5</accession>
<evidence type="ECO:0000313" key="2">
    <source>
        <dbReference type="EMBL" id="KAK7068022.1"/>
    </source>
</evidence>
<feature type="non-terminal residue" evidence="2">
    <location>
        <position position="62"/>
    </location>
</feature>
<feature type="region of interest" description="Disordered" evidence="1">
    <location>
        <begin position="1"/>
        <end position="62"/>
    </location>
</feature>
<dbReference type="Proteomes" id="UP001381693">
    <property type="component" value="Unassembled WGS sequence"/>
</dbReference>
<sequence>MSYYATHREVERNGGKSGENKEWEESNSREEREEKRGVGRTAEWEGRSGKEGGKENRRSELE</sequence>
<dbReference type="EMBL" id="JAXCGZ010017498">
    <property type="protein sequence ID" value="KAK7068022.1"/>
    <property type="molecule type" value="Genomic_DNA"/>
</dbReference>
<protein>
    <submittedName>
        <fullName evidence="2">Uncharacterized protein</fullName>
    </submittedName>
</protein>
<evidence type="ECO:0000256" key="1">
    <source>
        <dbReference type="SAM" id="MobiDB-lite"/>
    </source>
</evidence>
<keyword evidence="3" id="KW-1185">Reference proteome</keyword>
<dbReference type="AlphaFoldDB" id="A0AAN8WKU5"/>
<evidence type="ECO:0000313" key="3">
    <source>
        <dbReference type="Proteomes" id="UP001381693"/>
    </source>
</evidence>
<proteinExistence type="predicted"/>
<reference evidence="2 3" key="1">
    <citation type="submission" date="2023-11" db="EMBL/GenBank/DDBJ databases">
        <title>Halocaridina rubra genome assembly.</title>
        <authorList>
            <person name="Smith C."/>
        </authorList>
    </citation>
    <scope>NUCLEOTIDE SEQUENCE [LARGE SCALE GENOMIC DNA]</scope>
    <source>
        <strain evidence="2">EP-1</strain>
        <tissue evidence="2">Whole</tissue>
    </source>
</reference>
<comment type="caution">
    <text evidence="2">The sequence shown here is derived from an EMBL/GenBank/DDBJ whole genome shotgun (WGS) entry which is preliminary data.</text>
</comment>